<dbReference type="STRING" id="1434072.SAMN05216210_1983"/>
<dbReference type="AlphaFoldDB" id="A0A1H2G2C8"/>
<keyword evidence="2" id="KW-0732">Signal</keyword>
<organism evidence="4 5">
    <name type="scientific">Halopseudomonas salegens</name>
    <dbReference type="NCBI Taxonomy" id="1434072"/>
    <lineage>
        <taxon>Bacteria</taxon>
        <taxon>Pseudomonadati</taxon>
        <taxon>Pseudomonadota</taxon>
        <taxon>Gammaproteobacteria</taxon>
        <taxon>Pseudomonadales</taxon>
        <taxon>Pseudomonadaceae</taxon>
        <taxon>Halopseudomonas</taxon>
    </lineage>
</organism>
<evidence type="ECO:0000313" key="5">
    <source>
        <dbReference type="Proteomes" id="UP000243924"/>
    </source>
</evidence>
<keyword evidence="5" id="KW-1185">Reference proteome</keyword>
<evidence type="ECO:0000259" key="3">
    <source>
        <dbReference type="Pfam" id="PF01464"/>
    </source>
</evidence>
<dbReference type="PANTHER" id="PTHR37423:SF2">
    <property type="entry name" value="MEMBRANE-BOUND LYTIC MUREIN TRANSGLYCOSYLASE C"/>
    <property type="match status" value="1"/>
</dbReference>
<dbReference type="Proteomes" id="UP000243924">
    <property type="component" value="Chromosome I"/>
</dbReference>
<proteinExistence type="inferred from homology"/>
<dbReference type="InterPro" id="IPR023346">
    <property type="entry name" value="Lysozyme-like_dom_sf"/>
</dbReference>
<feature type="domain" description="Transglycosylase SLT" evidence="3">
    <location>
        <begin position="92"/>
        <end position="183"/>
    </location>
</feature>
<reference evidence="5" key="1">
    <citation type="submission" date="2016-10" db="EMBL/GenBank/DDBJ databases">
        <authorList>
            <person name="Varghese N."/>
            <person name="Submissions S."/>
        </authorList>
    </citation>
    <scope>NUCLEOTIDE SEQUENCE [LARGE SCALE GENOMIC DNA]</scope>
    <source>
        <strain evidence="5">CECT 8338</strain>
    </source>
</reference>
<gene>
    <name evidence="4" type="ORF">SAMN05216210_1983</name>
</gene>
<dbReference type="RefSeq" id="WP_092386462.1">
    <property type="nucleotide sequence ID" value="NZ_LT629787.1"/>
</dbReference>
<comment type="similarity">
    <text evidence="1">Belongs to the transglycosylase Slt family.</text>
</comment>
<evidence type="ECO:0000256" key="1">
    <source>
        <dbReference type="ARBA" id="ARBA00007734"/>
    </source>
</evidence>
<sequence>MKRPWTRLALPRWLLAGTLLCLCAPLSAQSASGTATETVDPQLRALLTEAVNSADSFSDRFEAEVWLLDMSTRMRRFIPDEAERLDFLRMVHREARRAELKPDMVIAVIHAESLFDRFALSSVGAQGVMQVMPFWKNEIGRPDDNLMDLATNLRYGCTILRFYLDKEKGNLRRALARYNGSLGSPRYPDRVTDYWYRFWYVND</sequence>
<evidence type="ECO:0000313" key="4">
    <source>
        <dbReference type="EMBL" id="SDU13677.1"/>
    </source>
</evidence>
<feature type="chain" id="PRO_5009274512" evidence="2">
    <location>
        <begin position="31"/>
        <end position="203"/>
    </location>
</feature>
<dbReference type="Pfam" id="PF01464">
    <property type="entry name" value="SLT"/>
    <property type="match status" value="1"/>
</dbReference>
<accession>A0A1H2G2C8</accession>
<evidence type="ECO:0000256" key="2">
    <source>
        <dbReference type="SAM" id="SignalP"/>
    </source>
</evidence>
<dbReference type="SUPFAM" id="SSF53955">
    <property type="entry name" value="Lysozyme-like"/>
    <property type="match status" value="1"/>
</dbReference>
<feature type="signal peptide" evidence="2">
    <location>
        <begin position="1"/>
        <end position="30"/>
    </location>
</feature>
<dbReference type="OrthoDB" id="9815002at2"/>
<dbReference type="PANTHER" id="PTHR37423">
    <property type="entry name" value="SOLUBLE LYTIC MUREIN TRANSGLYCOSYLASE-RELATED"/>
    <property type="match status" value="1"/>
</dbReference>
<dbReference type="EMBL" id="LT629787">
    <property type="protein sequence ID" value="SDU13677.1"/>
    <property type="molecule type" value="Genomic_DNA"/>
</dbReference>
<dbReference type="Gene3D" id="1.10.530.10">
    <property type="match status" value="1"/>
</dbReference>
<protein>
    <submittedName>
        <fullName evidence="4">Transglycosylase SLT domain-containing protein</fullName>
    </submittedName>
</protein>
<name>A0A1H2G2C8_9GAMM</name>
<dbReference type="CDD" id="cd00254">
    <property type="entry name" value="LT-like"/>
    <property type="match status" value="1"/>
</dbReference>
<dbReference type="InterPro" id="IPR008258">
    <property type="entry name" value="Transglycosylase_SLT_dom_1"/>
</dbReference>